<dbReference type="InterPro" id="IPR052189">
    <property type="entry name" value="L-asp_N-monooxygenase_NS-form"/>
</dbReference>
<reference evidence="2 3" key="1">
    <citation type="journal article" date="2015" name="Genome Announc.">
        <title>Expanding the biotechnology potential of lactobacilli through comparative genomics of 213 strains and associated genera.</title>
        <authorList>
            <person name="Sun Z."/>
            <person name="Harris H.M."/>
            <person name="McCann A."/>
            <person name="Guo C."/>
            <person name="Argimon S."/>
            <person name="Zhang W."/>
            <person name="Yang X."/>
            <person name="Jeffery I.B."/>
            <person name="Cooney J.C."/>
            <person name="Kagawa T.F."/>
            <person name="Liu W."/>
            <person name="Song Y."/>
            <person name="Salvetti E."/>
            <person name="Wrobel A."/>
            <person name="Rasinkangas P."/>
            <person name="Parkhill J."/>
            <person name="Rea M.C."/>
            <person name="O'Sullivan O."/>
            <person name="Ritari J."/>
            <person name="Douillard F.P."/>
            <person name="Paul Ross R."/>
            <person name="Yang R."/>
            <person name="Briner A.E."/>
            <person name="Felis G.E."/>
            <person name="de Vos W.M."/>
            <person name="Barrangou R."/>
            <person name="Klaenhammer T.R."/>
            <person name="Caufield P.W."/>
            <person name="Cui Y."/>
            <person name="Zhang H."/>
            <person name="O'Toole P.W."/>
        </authorList>
    </citation>
    <scope>NUCLEOTIDE SEQUENCE [LARGE SCALE GENOMIC DNA]</scope>
    <source>
        <strain evidence="2 3">DSM 14421</strain>
    </source>
</reference>
<dbReference type="EMBL" id="AZEY01000105">
    <property type="protein sequence ID" value="KRL62872.1"/>
    <property type="molecule type" value="Genomic_DNA"/>
</dbReference>
<gene>
    <name evidence="2" type="ORF">FC85_GL001740</name>
</gene>
<evidence type="ECO:0000313" key="2">
    <source>
        <dbReference type="EMBL" id="KRL62872.1"/>
    </source>
</evidence>
<organism evidence="2 3">
    <name type="scientific">Lentilactobacillus diolivorans DSM 14421</name>
    <dbReference type="NCBI Taxonomy" id="1423739"/>
    <lineage>
        <taxon>Bacteria</taxon>
        <taxon>Bacillati</taxon>
        <taxon>Bacillota</taxon>
        <taxon>Bacilli</taxon>
        <taxon>Lactobacillales</taxon>
        <taxon>Lactobacillaceae</taxon>
        <taxon>Lentilactobacillus</taxon>
    </lineage>
</organism>
<dbReference type="SUPFAM" id="SSF51905">
    <property type="entry name" value="FAD/NAD(P)-binding domain"/>
    <property type="match status" value="1"/>
</dbReference>
<dbReference type="AlphaFoldDB" id="A0A0R1S9N5"/>
<dbReference type="InterPro" id="IPR038732">
    <property type="entry name" value="HpyO/CreE_NAD-binding"/>
</dbReference>
<evidence type="ECO:0000313" key="3">
    <source>
        <dbReference type="Proteomes" id="UP000052013"/>
    </source>
</evidence>
<dbReference type="STRING" id="1423739.FC85_GL001740"/>
<proteinExistence type="predicted"/>
<sequence length="626" mass="69861">MKVGIIGAGPRGILLTSQLFNQYKYRSDQSEELEITLFDPYGIGGRVWRTDQWSGLLMNTPADQITLFTDKSVNMTGEVYDGPSLFEWAASSEAHNYLMTNQYSQDLIEAAAKLGGSDYAPRPLYGAYIKWFYQELINQQPTQCHVDLVEDEVVELTEASTNQVSIKTANKDYSFDKVVMSLGQQDNYLNQEEQKLATYAQDNNLTYLAPTHPGDADLSNIPSSETVIIRGLGLSFNDYVSELTLGRGGSYMTNDDGSLSYQPSGREPRIVAGSRRGIPYYPKAVSEKGYGELAPAYFLTDEKMDAASVDGYLPFDKFIELLRSDMELVYYSLLINDRYPNKNATEFKQRFIKTDDRKSLLDQYQFAEEDILDWDYILNPFKDVKVIGTEDYQGILVNWLDNVTKDANQGSKTGPVGSALELLRDYRPIFRKIIADHRFSNDDYVNKFLRSFSSDNSFLSVGAPSLRSEQLSALIRSGLVRLLAPGMEVKGDNGWFVTAAPRRNADKFKASALLEARVPKANLDITANPLLESLVNNQLARTMKINVNGQDVGVSAVDVDESTDQLRNKAGFVQPHVYIWGVPLEGLRFTTNASPRPGVNDTSLQTADLIAAEVLGLKTAQDVDVN</sequence>
<dbReference type="PATRIC" id="fig|1423739.3.peg.1822"/>
<dbReference type="Proteomes" id="UP000052013">
    <property type="component" value="Unassembled WGS sequence"/>
</dbReference>
<dbReference type="PANTHER" id="PTHR40254:SF1">
    <property type="entry name" value="BLR0577 PROTEIN"/>
    <property type="match status" value="1"/>
</dbReference>
<dbReference type="PANTHER" id="PTHR40254">
    <property type="entry name" value="BLR0577 PROTEIN"/>
    <property type="match status" value="1"/>
</dbReference>
<dbReference type="InterPro" id="IPR036188">
    <property type="entry name" value="FAD/NAD-bd_sf"/>
</dbReference>
<evidence type="ECO:0000259" key="1">
    <source>
        <dbReference type="Pfam" id="PF13454"/>
    </source>
</evidence>
<protein>
    <recommendedName>
        <fullName evidence="1">FAD-dependent urate hydroxylase HpyO/Asp monooxygenase CreE-like FAD/NAD(P)-binding domain-containing protein</fullName>
    </recommendedName>
</protein>
<comment type="caution">
    <text evidence="2">The sequence shown here is derived from an EMBL/GenBank/DDBJ whole genome shotgun (WGS) entry which is preliminary data.</text>
</comment>
<feature type="domain" description="FAD-dependent urate hydroxylase HpyO/Asp monooxygenase CreE-like FAD/NAD(P)-binding" evidence="1">
    <location>
        <begin position="5"/>
        <end position="184"/>
    </location>
</feature>
<name>A0A0R1S9N5_9LACO</name>
<accession>A0A0R1S9N5</accession>
<dbReference type="Pfam" id="PF13454">
    <property type="entry name" value="NAD_binding_9"/>
    <property type="match status" value="1"/>
</dbReference>
<dbReference type="RefSeq" id="WP_057866047.1">
    <property type="nucleotide sequence ID" value="NZ_AZEY01000105.1"/>
</dbReference>